<sequence length="85" mass="9215">CFEGKNEAKVGETHVEQPLEKEAITHDLPKEKADTQKKLNASTEGQSAEAAEDIFKEVGPPQVNNNLVILKFNAGALCQNTKPPS</sequence>
<dbReference type="Proteomes" id="UP000237000">
    <property type="component" value="Unassembled WGS sequence"/>
</dbReference>
<organism evidence="2 3">
    <name type="scientific">Trema orientale</name>
    <name type="common">Charcoal tree</name>
    <name type="synonym">Celtis orientalis</name>
    <dbReference type="NCBI Taxonomy" id="63057"/>
    <lineage>
        <taxon>Eukaryota</taxon>
        <taxon>Viridiplantae</taxon>
        <taxon>Streptophyta</taxon>
        <taxon>Embryophyta</taxon>
        <taxon>Tracheophyta</taxon>
        <taxon>Spermatophyta</taxon>
        <taxon>Magnoliopsida</taxon>
        <taxon>eudicotyledons</taxon>
        <taxon>Gunneridae</taxon>
        <taxon>Pentapetalae</taxon>
        <taxon>rosids</taxon>
        <taxon>fabids</taxon>
        <taxon>Rosales</taxon>
        <taxon>Cannabaceae</taxon>
        <taxon>Trema</taxon>
    </lineage>
</organism>
<feature type="non-terminal residue" evidence="2">
    <location>
        <position position="1"/>
    </location>
</feature>
<name>A0A2P5BHB4_TREOI</name>
<dbReference type="AlphaFoldDB" id="A0A2P5BHB4"/>
<evidence type="ECO:0000313" key="3">
    <source>
        <dbReference type="Proteomes" id="UP000237000"/>
    </source>
</evidence>
<evidence type="ECO:0000313" key="2">
    <source>
        <dbReference type="EMBL" id="PON48185.1"/>
    </source>
</evidence>
<gene>
    <name evidence="2" type="ORF">TorRG33x02_321090</name>
</gene>
<feature type="compositionally biased region" description="Basic and acidic residues" evidence="1">
    <location>
        <begin position="1"/>
        <end position="37"/>
    </location>
</feature>
<dbReference type="EMBL" id="JXTC01000521">
    <property type="protein sequence ID" value="PON48185.1"/>
    <property type="molecule type" value="Genomic_DNA"/>
</dbReference>
<comment type="caution">
    <text evidence="2">The sequence shown here is derived from an EMBL/GenBank/DDBJ whole genome shotgun (WGS) entry which is preliminary data.</text>
</comment>
<evidence type="ECO:0000256" key="1">
    <source>
        <dbReference type="SAM" id="MobiDB-lite"/>
    </source>
</evidence>
<keyword evidence="3" id="KW-1185">Reference proteome</keyword>
<feature type="region of interest" description="Disordered" evidence="1">
    <location>
        <begin position="1"/>
        <end position="50"/>
    </location>
</feature>
<dbReference type="OrthoDB" id="10387602at2759"/>
<proteinExistence type="predicted"/>
<dbReference type="InParanoid" id="A0A2P5BHB4"/>
<protein>
    <submittedName>
        <fullName evidence="2">Uncharacterized protein</fullName>
    </submittedName>
</protein>
<reference evidence="3" key="1">
    <citation type="submission" date="2016-06" db="EMBL/GenBank/DDBJ databases">
        <title>Parallel loss of symbiosis genes in relatives of nitrogen-fixing non-legume Parasponia.</title>
        <authorList>
            <person name="Van Velzen R."/>
            <person name="Holmer R."/>
            <person name="Bu F."/>
            <person name="Rutten L."/>
            <person name="Van Zeijl A."/>
            <person name="Liu W."/>
            <person name="Santuari L."/>
            <person name="Cao Q."/>
            <person name="Sharma T."/>
            <person name="Shen D."/>
            <person name="Roswanjaya Y."/>
            <person name="Wardhani T."/>
            <person name="Kalhor M.S."/>
            <person name="Jansen J."/>
            <person name="Van den Hoogen J."/>
            <person name="Gungor B."/>
            <person name="Hartog M."/>
            <person name="Hontelez J."/>
            <person name="Verver J."/>
            <person name="Yang W.-C."/>
            <person name="Schijlen E."/>
            <person name="Repin R."/>
            <person name="Schilthuizen M."/>
            <person name="Schranz E."/>
            <person name="Heidstra R."/>
            <person name="Miyata K."/>
            <person name="Fedorova E."/>
            <person name="Kohlen W."/>
            <person name="Bisseling T."/>
            <person name="Smit S."/>
            <person name="Geurts R."/>
        </authorList>
    </citation>
    <scope>NUCLEOTIDE SEQUENCE [LARGE SCALE GENOMIC DNA]</scope>
    <source>
        <strain evidence="3">cv. RG33-2</strain>
    </source>
</reference>
<accession>A0A2P5BHB4</accession>